<proteinExistence type="predicted"/>
<evidence type="ECO:0000313" key="2">
    <source>
        <dbReference type="WBParaSite" id="PEQ_0000189201-mRNA-1"/>
    </source>
</evidence>
<dbReference type="Proteomes" id="UP000887564">
    <property type="component" value="Unplaced"/>
</dbReference>
<organism evidence="1 2">
    <name type="scientific">Parascaris equorum</name>
    <name type="common">Equine roundworm</name>
    <dbReference type="NCBI Taxonomy" id="6256"/>
    <lineage>
        <taxon>Eukaryota</taxon>
        <taxon>Metazoa</taxon>
        <taxon>Ecdysozoa</taxon>
        <taxon>Nematoda</taxon>
        <taxon>Chromadorea</taxon>
        <taxon>Rhabditida</taxon>
        <taxon>Spirurina</taxon>
        <taxon>Ascaridomorpha</taxon>
        <taxon>Ascaridoidea</taxon>
        <taxon>Ascarididae</taxon>
        <taxon>Parascaris</taxon>
    </lineage>
</organism>
<name>A0A914RJ85_PAREQ</name>
<sequence length="82" mass="8948">MGGNEIAGRQAILLQCGNKGDCMGTTDECKSYGTRRIASTGRARPCDDKAAFNILHFTCRKLKSALRRCVYLINSAKIHVDG</sequence>
<reference evidence="2" key="1">
    <citation type="submission" date="2022-11" db="UniProtKB">
        <authorList>
            <consortium name="WormBaseParasite"/>
        </authorList>
    </citation>
    <scope>IDENTIFICATION</scope>
</reference>
<accession>A0A914RJ85</accession>
<keyword evidence="1" id="KW-1185">Reference proteome</keyword>
<dbReference type="AlphaFoldDB" id="A0A914RJ85"/>
<dbReference type="WBParaSite" id="PEQ_0000189201-mRNA-1">
    <property type="protein sequence ID" value="PEQ_0000189201-mRNA-1"/>
    <property type="gene ID" value="PEQ_0000189201"/>
</dbReference>
<protein>
    <submittedName>
        <fullName evidence="2">Uncharacterized protein</fullName>
    </submittedName>
</protein>
<evidence type="ECO:0000313" key="1">
    <source>
        <dbReference type="Proteomes" id="UP000887564"/>
    </source>
</evidence>